<evidence type="ECO:0000313" key="2">
    <source>
        <dbReference type="Proteomes" id="UP000008181"/>
    </source>
</evidence>
<keyword evidence="2" id="KW-1185">Reference proteome</keyword>
<gene>
    <name evidence="1" type="ORF">THITE_157833</name>
</gene>
<dbReference type="STRING" id="578455.G2QWE5"/>
<proteinExistence type="predicted"/>
<dbReference type="EMBL" id="CP003009">
    <property type="protein sequence ID" value="AEO63920.1"/>
    <property type="molecule type" value="Genomic_DNA"/>
</dbReference>
<reference evidence="1 2" key="1">
    <citation type="journal article" date="2011" name="Nat. Biotechnol.">
        <title>Comparative genomic analysis of the thermophilic biomass-degrading fungi Myceliophthora thermophila and Thielavia terrestris.</title>
        <authorList>
            <person name="Berka R.M."/>
            <person name="Grigoriev I.V."/>
            <person name="Otillar R."/>
            <person name="Salamov A."/>
            <person name="Grimwood J."/>
            <person name="Reid I."/>
            <person name="Ishmael N."/>
            <person name="John T."/>
            <person name="Darmond C."/>
            <person name="Moisan M.-C."/>
            <person name="Henrissat B."/>
            <person name="Coutinho P.M."/>
            <person name="Lombard V."/>
            <person name="Natvig D.O."/>
            <person name="Lindquist E."/>
            <person name="Schmutz J."/>
            <person name="Lucas S."/>
            <person name="Harris P."/>
            <person name="Powlowski J."/>
            <person name="Bellemare A."/>
            <person name="Taylor D."/>
            <person name="Butler G."/>
            <person name="de Vries R.P."/>
            <person name="Allijn I.E."/>
            <person name="van den Brink J."/>
            <person name="Ushinsky S."/>
            <person name="Storms R."/>
            <person name="Powell A.J."/>
            <person name="Paulsen I.T."/>
            <person name="Elbourne L.D.H."/>
            <person name="Baker S.E."/>
            <person name="Magnuson J."/>
            <person name="LaBoissiere S."/>
            <person name="Clutterbuck A.J."/>
            <person name="Martinez D."/>
            <person name="Wogulis M."/>
            <person name="de Leon A.L."/>
            <person name="Rey M.W."/>
            <person name="Tsang A."/>
        </authorList>
    </citation>
    <scope>NUCLEOTIDE SEQUENCE [LARGE SCALE GENOMIC DNA]</scope>
    <source>
        <strain evidence="2">ATCC 38088 / NRRL 8126</strain>
    </source>
</reference>
<organism evidence="1 2">
    <name type="scientific">Thermothielavioides terrestris (strain ATCC 38088 / NRRL 8126)</name>
    <name type="common">Thielavia terrestris</name>
    <dbReference type="NCBI Taxonomy" id="578455"/>
    <lineage>
        <taxon>Eukaryota</taxon>
        <taxon>Fungi</taxon>
        <taxon>Dikarya</taxon>
        <taxon>Ascomycota</taxon>
        <taxon>Pezizomycotina</taxon>
        <taxon>Sordariomycetes</taxon>
        <taxon>Sordariomycetidae</taxon>
        <taxon>Sordariales</taxon>
        <taxon>Chaetomiaceae</taxon>
        <taxon>Thermothielavioides</taxon>
        <taxon>Thermothielavioides terrestris</taxon>
    </lineage>
</organism>
<dbReference type="RefSeq" id="XP_003650256.1">
    <property type="nucleotide sequence ID" value="XM_003650208.1"/>
</dbReference>
<dbReference type="Proteomes" id="UP000008181">
    <property type="component" value="Chromosome 1"/>
</dbReference>
<dbReference type="AlphaFoldDB" id="G2QWE5"/>
<dbReference type="KEGG" id="ttt:THITE_157833"/>
<protein>
    <submittedName>
        <fullName evidence="1">Uncharacterized protein</fullName>
    </submittedName>
</protein>
<evidence type="ECO:0000313" key="1">
    <source>
        <dbReference type="EMBL" id="AEO63920.1"/>
    </source>
</evidence>
<sequence length="575" mass="65152">MDVHIVRCNGRYYVQREVSEYESWQSLVKYDGRAVVDCIPEDPARYQEWLNWMREEYSSLEIRMREEYFSPGSFFALMNFTSAIRPSEGRSRSSFRCLQMPSMMPCIRRHSGTMVYIIDLDREIFSVVMGAHFRLGNIPRDTTLCDEDQLASPALPLPSPKPVTEIPYACRAVRAITDLGTFHKQWRIRQLTAVIYEYSDVLVHSGREWLPESLPFREFAFALLWIAAGKSEALELGEGYWIYDDWDLGRIGNEMHQNPRLGKGAVSRDELTGECWIGGAGPFLQFGSLFHAAGEALGVSPAETIYWIDEVLISLVHVVDGAAVAEAVTWGLQDGWPNFQLVVMSLFEVVLVEVSTRPGEEPVVKVSDRLRLSPLRPEESLGTHHSECPVPMEGMMLPFSGYQEVVSGQSFQSRSKSYPGLAALINFFDAATNRRTAVRSTGVFPPEIYYAIIDQLDYNTWRTSSAVSPTFRFYCSARFRVDPSMCVMARSVSGLRDGENLSFIVKNMRTGKTMRVEEVPFGWGGHSIAWSSWMPIIGDGPWAIMTEVLFEYEAVCRLADIEDDHTETVGEDERD</sequence>
<dbReference type="HOGENOM" id="CLU_016701_1_0_1"/>
<dbReference type="OrthoDB" id="4584116at2759"/>
<name>G2QWE5_THETT</name>
<dbReference type="GeneID" id="11521644"/>
<accession>G2QWE5</accession>
<dbReference type="eggNOG" id="ENOG502RA6V">
    <property type="taxonomic scope" value="Eukaryota"/>
</dbReference>